<reference evidence="2" key="1">
    <citation type="submission" date="2021-05" db="EMBL/GenBank/DDBJ databases">
        <authorList>
            <person name="Alioto T."/>
            <person name="Alioto T."/>
            <person name="Gomez Garrido J."/>
        </authorList>
    </citation>
    <scope>NUCLEOTIDE SEQUENCE</scope>
</reference>
<accession>A0A8D8Z7M6</accession>
<feature type="signal peptide" evidence="1">
    <location>
        <begin position="1"/>
        <end position="15"/>
    </location>
</feature>
<dbReference type="AlphaFoldDB" id="A0A8D8Z7M6"/>
<proteinExistence type="predicted"/>
<organism evidence="2">
    <name type="scientific">Cacopsylla melanoneura</name>
    <dbReference type="NCBI Taxonomy" id="428564"/>
    <lineage>
        <taxon>Eukaryota</taxon>
        <taxon>Metazoa</taxon>
        <taxon>Ecdysozoa</taxon>
        <taxon>Arthropoda</taxon>
        <taxon>Hexapoda</taxon>
        <taxon>Insecta</taxon>
        <taxon>Pterygota</taxon>
        <taxon>Neoptera</taxon>
        <taxon>Paraneoptera</taxon>
        <taxon>Hemiptera</taxon>
        <taxon>Sternorrhyncha</taxon>
        <taxon>Psylloidea</taxon>
        <taxon>Psyllidae</taxon>
        <taxon>Psyllinae</taxon>
        <taxon>Cacopsylla</taxon>
    </lineage>
</organism>
<feature type="chain" id="PRO_5034855481" description="Vomeronasal type-1 receptor" evidence="1">
    <location>
        <begin position="16"/>
        <end position="170"/>
    </location>
</feature>
<evidence type="ECO:0000256" key="1">
    <source>
        <dbReference type="SAM" id="SignalP"/>
    </source>
</evidence>
<protein>
    <recommendedName>
        <fullName evidence="3">Vomeronasal type-1 receptor</fullName>
    </recommendedName>
</protein>
<evidence type="ECO:0008006" key="3">
    <source>
        <dbReference type="Google" id="ProtNLM"/>
    </source>
</evidence>
<dbReference type="EMBL" id="HBUF01425691">
    <property type="protein sequence ID" value="CAG6741361.1"/>
    <property type="molecule type" value="Transcribed_RNA"/>
</dbReference>
<name>A0A8D8Z7M6_9HEMI</name>
<keyword evidence="1" id="KW-0732">Signal</keyword>
<sequence>MKFIFYLHLLPSNLCFMLSTLDILCNKRSSLSEPGLYARKTISRRILKILCELPTQQILTFIYSHSMPNLVEFENVYSVYCWSDTEKSTKITQFFTHYAVHTIFSALQIWIHTTYPNWSIQHTKNAELHHDTGTIRPFLVRDTHKEKLKFNPAHSGLNSIHVKYKVELTQ</sequence>
<evidence type="ECO:0000313" key="2">
    <source>
        <dbReference type="EMBL" id="CAG6741361.1"/>
    </source>
</evidence>